<name>A0AC34FL89_9BILA</name>
<proteinExistence type="predicted"/>
<evidence type="ECO:0000313" key="2">
    <source>
        <dbReference type="WBParaSite" id="ES5_v2.g17864.t1"/>
    </source>
</evidence>
<organism evidence="1 2">
    <name type="scientific">Panagrolaimus sp. ES5</name>
    <dbReference type="NCBI Taxonomy" id="591445"/>
    <lineage>
        <taxon>Eukaryota</taxon>
        <taxon>Metazoa</taxon>
        <taxon>Ecdysozoa</taxon>
        <taxon>Nematoda</taxon>
        <taxon>Chromadorea</taxon>
        <taxon>Rhabditida</taxon>
        <taxon>Tylenchina</taxon>
        <taxon>Panagrolaimomorpha</taxon>
        <taxon>Panagrolaimoidea</taxon>
        <taxon>Panagrolaimidae</taxon>
        <taxon>Panagrolaimus</taxon>
    </lineage>
</organism>
<sequence length="378" mass="43835">MEIEEKGFISALPVKFARFIGIFDNYIYAISDNKKQFRLYKKEIINTGDWKLIWSKPVNLLESKQCRFHFEGNLVYGLASNSILIFYGTGTFSNTVFKLIKLDLQTLKEIEVICDFEGTDFFIEHLSEICNECQNSKISFRNNSNSNPNESSIILTHFKEYLTSMTFEIDFSTGEIGRREIKFSVIEISADEDQNYGFQKVISNMAINSEGVVAVIASKKMLCTEFKSDDNEYIETWYECDELSDSPQLNDYSQIHLYSVGNAFKCLIWYEDETHKCFNIIFSNKSENHRFTLLNAIQIPSFSLPEPIKSCEIIITNEYFLLMDDVAKEMYTFVARMLSLSEASYLTLQRMEKISLNKLKKKIGFPKFLPITRPPENC</sequence>
<evidence type="ECO:0000313" key="1">
    <source>
        <dbReference type="Proteomes" id="UP000887579"/>
    </source>
</evidence>
<protein>
    <submittedName>
        <fullName evidence="2">Uncharacterized protein</fullName>
    </submittedName>
</protein>
<accession>A0AC34FL89</accession>
<dbReference type="Proteomes" id="UP000887579">
    <property type="component" value="Unplaced"/>
</dbReference>
<reference evidence="2" key="1">
    <citation type="submission" date="2022-11" db="UniProtKB">
        <authorList>
            <consortium name="WormBaseParasite"/>
        </authorList>
    </citation>
    <scope>IDENTIFICATION</scope>
</reference>
<dbReference type="WBParaSite" id="ES5_v2.g17864.t1">
    <property type="protein sequence ID" value="ES5_v2.g17864.t1"/>
    <property type="gene ID" value="ES5_v2.g17864"/>
</dbReference>